<dbReference type="InterPro" id="IPR001977">
    <property type="entry name" value="Depp_CoAkinase"/>
</dbReference>
<dbReference type="Gene3D" id="3.40.50.300">
    <property type="entry name" value="P-loop containing nucleotide triphosphate hydrolases"/>
    <property type="match status" value="1"/>
</dbReference>
<evidence type="ECO:0000313" key="7">
    <source>
        <dbReference type="EMBL" id="HHO74729.1"/>
    </source>
</evidence>
<feature type="binding site" evidence="5">
    <location>
        <begin position="11"/>
        <end position="16"/>
    </location>
    <ligand>
        <name>ATP</name>
        <dbReference type="ChEBI" id="CHEBI:30616"/>
    </ligand>
</feature>
<keyword evidence="4 5" id="KW-0173">Coenzyme A biosynthesis</keyword>
<evidence type="ECO:0000256" key="1">
    <source>
        <dbReference type="ARBA" id="ARBA00009018"/>
    </source>
</evidence>
<dbReference type="Pfam" id="PF01121">
    <property type="entry name" value="CoaE"/>
    <property type="match status" value="1"/>
</dbReference>
<dbReference type="AlphaFoldDB" id="A0A7C5T022"/>
<dbReference type="CDD" id="cd02022">
    <property type="entry name" value="DPCK"/>
    <property type="match status" value="1"/>
</dbReference>
<sequence>MLKIALTGNIGSGKSTVAEFFKECGFYVFDADRIIKGFYEERGKVYEEVLKAFGNEILDQGGSINTKKLADIVFADREKLLLLERITHSALYERLEEEFKKLPEHAIAVVEASLVLEKKTQGRYDFVVLVYAPYELCKQRVLAKGMSLEDFERRWQKQLPPEEKLKKAHYVIDNSQSLERTREIVFELCKVFKNLVLFERG</sequence>
<evidence type="ECO:0000256" key="4">
    <source>
        <dbReference type="ARBA" id="ARBA00022993"/>
    </source>
</evidence>
<keyword evidence="3 5" id="KW-0067">ATP-binding</keyword>
<proteinExistence type="inferred from homology"/>
<evidence type="ECO:0000256" key="3">
    <source>
        <dbReference type="ARBA" id="ARBA00022840"/>
    </source>
</evidence>
<keyword evidence="5 7" id="KW-0418">Kinase</keyword>
<dbReference type="PANTHER" id="PTHR10695:SF46">
    <property type="entry name" value="BIFUNCTIONAL COENZYME A SYNTHASE-RELATED"/>
    <property type="match status" value="1"/>
</dbReference>
<evidence type="ECO:0000256" key="2">
    <source>
        <dbReference type="ARBA" id="ARBA00022741"/>
    </source>
</evidence>
<dbReference type="InterPro" id="IPR027417">
    <property type="entry name" value="P-loop_NTPase"/>
</dbReference>
<comment type="subcellular location">
    <subcellularLocation>
        <location evidence="5">Cytoplasm</location>
    </subcellularLocation>
</comment>
<comment type="catalytic activity">
    <reaction evidence="5">
        <text>3'-dephospho-CoA + ATP = ADP + CoA + H(+)</text>
        <dbReference type="Rhea" id="RHEA:18245"/>
        <dbReference type="ChEBI" id="CHEBI:15378"/>
        <dbReference type="ChEBI" id="CHEBI:30616"/>
        <dbReference type="ChEBI" id="CHEBI:57287"/>
        <dbReference type="ChEBI" id="CHEBI:57328"/>
        <dbReference type="ChEBI" id="CHEBI:456216"/>
        <dbReference type="EC" id="2.7.1.24"/>
    </reaction>
</comment>
<keyword evidence="5" id="KW-0963">Cytoplasm</keyword>
<keyword evidence="5 7" id="KW-0808">Transferase</keyword>
<comment type="similarity">
    <text evidence="1 5">Belongs to the CoaE family.</text>
</comment>
<dbReference type="SUPFAM" id="SSF52540">
    <property type="entry name" value="P-loop containing nucleoside triphosphate hydrolases"/>
    <property type="match status" value="1"/>
</dbReference>
<protein>
    <recommendedName>
        <fullName evidence="5 6">Dephospho-CoA kinase</fullName>
        <ecNumber evidence="5 6">2.7.1.24</ecNumber>
    </recommendedName>
    <alternativeName>
        <fullName evidence="5">Dephosphocoenzyme A kinase</fullName>
    </alternativeName>
</protein>
<comment type="function">
    <text evidence="5">Catalyzes the phosphorylation of the 3'-hydroxyl group of dephosphocoenzyme A to form coenzyme A.</text>
</comment>
<evidence type="ECO:0000256" key="5">
    <source>
        <dbReference type="HAMAP-Rule" id="MF_00376"/>
    </source>
</evidence>
<comment type="pathway">
    <text evidence="5">Cofactor biosynthesis; coenzyme A biosynthesis; CoA from (R)-pantothenate: step 5/5.</text>
</comment>
<dbReference type="UniPathway" id="UPA00241">
    <property type="reaction ID" value="UER00356"/>
</dbReference>
<dbReference type="GO" id="GO:0015937">
    <property type="term" value="P:coenzyme A biosynthetic process"/>
    <property type="evidence" value="ECO:0007669"/>
    <property type="project" value="UniProtKB-UniRule"/>
</dbReference>
<keyword evidence="2 5" id="KW-0547">Nucleotide-binding</keyword>
<organism evidence="7">
    <name type="scientific">Thermocrinis ruber</name>
    <dbReference type="NCBI Taxonomy" id="75906"/>
    <lineage>
        <taxon>Bacteria</taxon>
        <taxon>Pseudomonadati</taxon>
        <taxon>Aquificota</taxon>
        <taxon>Aquificia</taxon>
        <taxon>Aquificales</taxon>
        <taxon>Aquificaceae</taxon>
        <taxon>Thermocrinis</taxon>
    </lineage>
</organism>
<dbReference type="EC" id="2.7.1.24" evidence="5 6"/>
<evidence type="ECO:0000256" key="6">
    <source>
        <dbReference type="NCBIfam" id="TIGR00152"/>
    </source>
</evidence>
<dbReference type="GO" id="GO:0004140">
    <property type="term" value="F:dephospho-CoA kinase activity"/>
    <property type="evidence" value="ECO:0007669"/>
    <property type="project" value="UniProtKB-UniRule"/>
</dbReference>
<dbReference type="GO" id="GO:0005737">
    <property type="term" value="C:cytoplasm"/>
    <property type="evidence" value="ECO:0007669"/>
    <property type="project" value="UniProtKB-SubCell"/>
</dbReference>
<dbReference type="PROSITE" id="PS51219">
    <property type="entry name" value="DPCK"/>
    <property type="match status" value="1"/>
</dbReference>
<reference evidence="7" key="1">
    <citation type="journal article" date="2020" name="mSystems">
        <title>Genome- and Community-Level Interaction Insights into Carbon Utilization and Element Cycling Functions of Hydrothermarchaeota in Hydrothermal Sediment.</title>
        <authorList>
            <person name="Zhou Z."/>
            <person name="Liu Y."/>
            <person name="Xu W."/>
            <person name="Pan J."/>
            <person name="Luo Z.H."/>
            <person name="Li M."/>
        </authorList>
    </citation>
    <scope>NUCLEOTIDE SEQUENCE [LARGE SCALE GENOMIC DNA]</scope>
    <source>
        <strain evidence="7">SpSt-114</strain>
    </source>
</reference>
<dbReference type="HAMAP" id="MF_00376">
    <property type="entry name" value="Dephospho_CoA_kinase"/>
    <property type="match status" value="1"/>
</dbReference>
<gene>
    <name evidence="5" type="primary">coaE</name>
    <name evidence="7" type="ORF">ENN04_08915</name>
</gene>
<dbReference type="EMBL" id="DSAC01000110">
    <property type="protein sequence ID" value="HHO74729.1"/>
    <property type="molecule type" value="Genomic_DNA"/>
</dbReference>
<dbReference type="PANTHER" id="PTHR10695">
    <property type="entry name" value="DEPHOSPHO-COA KINASE-RELATED"/>
    <property type="match status" value="1"/>
</dbReference>
<dbReference type="NCBIfam" id="TIGR00152">
    <property type="entry name" value="dephospho-CoA kinase"/>
    <property type="match status" value="1"/>
</dbReference>
<comment type="caution">
    <text evidence="7">The sequence shown here is derived from an EMBL/GenBank/DDBJ whole genome shotgun (WGS) entry which is preliminary data.</text>
</comment>
<accession>A0A7C5T022</accession>
<dbReference type="GO" id="GO:0005524">
    <property type="term" value="F:ATP binding"/>
    <property type="evidence" value="ECO:0007669"/>
    <property type="project" value="UniProtKB-UniRule"/>
</dbReference>
<name>A0A7C5T022_9AQUI</name>